<organism evidence="2 3">
    <name type="scientific">Candidatus Onthousia excrementipullorum</name>
    <dbReference type="NCBI Taxonomy" id="2840884"/>
    <lineage>
        <taxon>Bacteria</taxon>
        <taxon>Bacillati</taxon>
        <taxon>Bacillota</taxon>
        <taxon>Bacilli</taxon>
        <taxon>Candidatus Onthousia</taxon>
    </lineage>
</organism>
<reference evidence="2" key="1">
    <citation type="submission" date="2020-10" db="EMBL/GenBank/DDBJ databases">
        <authorList>
            <person name="Gilroy R."/>
        </authorList>
    </citation>
    <scope>NUCLEOTIDE SEQUENCE</scope>
    <source>
        <strain evidence="2">CHK184-20233</strain>
    </source>
</reference>
<name>A0A9D1DUW6_9FIRM</name>
<keyword evidence="1" id="KW-1133">Transmembrane helix</keyword>
<proteinExistence type="predicted"/>
<evidence type="ECO:0000313" key="3">
    <source>
        <dbReference type="Proteomes" id="UP000824232"/>
    </source>
</evidence>
<dbReference type="AlphaFoldDB" id="A0A9D1DUW6"/>
<reference evidence="2" key="2">
    <citation type="journal article" date="2021" name="PeerJ">
        <title>Extensive microbial diversity within the chicken gut microbiome revealed by metagenomics and culture.</title>
        <authorList>
            <person name="Gilroy R."/>
            <person name="Ravi A."/>
            <person name="Getino M."/>
            <person name="Pursley I."/>
            <person name="Horton D.L."/>
            <person name="Alikhan N.F."/>
            <person name="Baker D."/>
            <person name="Gharbi K."/>
            <person name="Hall N."/>
            <person name="Watson M."/>
            <person name="Adriaenssens E.M."/>
            <person name="Foster-Nyarko E."/>
            <person name="Jarju S."/>
            <person name="Secka A."/>
            <person name="Antonio M."/>
            <person name="Oren A."/>
            <person name="Chaudhuri R.R."/>
            <person name="La Ragione R."/>
            <person name="Hildebrand F."/>
            <person name="Pallen M.J."/>
        </authorList>
    </citation>
    <scope>NUCLEOTIDE SEQUENCE</scope>
    <source>
        <strain evidence="2">CHK184-20233</strain>
    </source>
</reference>
<comment type="caution">
    <text evidence="2">The sequence shown here is derived from an EMBL/GenBank/DDBJ whole genome shotgun (WGS) entry which is preliminary data.</text>
</comment>
<feature type="transmembrane region" description="Helical" evidence="1">
    <location>
        <begin position="16"/>
        <end position="36"/>
    </location>
</feature>
<evidence type="ECO:0000313" key="2">
    <source>
        <dbReference type="EMBL" id="HIR59487.1"/>
    </source>
</evidence>
<sequence length="623" mass="68335">MVKNIGRTLKENKKKVAIITLVVLLIIIIGVSYAWLRTTLKGKKDVQIIVGNIDLVLNEKNDGIQLVNVIPTYDDDGKSGTPYQFSLENKSNIGLYYTLSLVDDEEALSNCQTTDGGSCELLDPRDVRYELKMGDRTFTGSLSDSSIISYGVIDSKEVIDGELKVWLNINATNEAMGKVYLGQLKVFATQQVDDPDFEQGNDAVNAPDMDSNMIAIKHDGYNWVKTDTSNGWYNYDMGIWANAVTVKSDKLAEYTSAPVGTEINMDDVETMWVWIPRYSYTIASENGTTYYGKRGVYLNSNPTAALPGEIDIKFISKDEKDTGTAKYLATEKPKNWYTPDAFTYDGEELSGIWVGKFETSSSNPSASNGGGNVTNLDAMIKPNVTSWRNINVSNIHAVATKVSAAGNRYGFSTNMNSHSMKNNEWAVVSYLSQSKYGKLGNENYTGAEKEVYQNKSDSYITGCSYGSPSNANTDYGCQYTYDNNIRTEEGMTGKGVGASTTGTIYGVYDMSGGAWEYVMGNYNDMVASSGFESMPEAKYYNKYTSNNPSTACNGSECLSHGLSETSGWYNDARTMVSEEYPWLLRGGLCYNTSSAGVFGFGAWLLGNGSSSGSFRLVMSVTSP</sequence>
<gene>
    <name evidence="2" type="ORF">IAB38_05490</name>
</gene>
<keyword evidence="1" id="KW-0812">Transmembrane</keyword>
<keyword evidence="1" id="KW-0472">Membrane</keyword>
<accession>A0A9D1DUW6</accession>
<dbReference type="Proteomes" id="UP000824232">
    <property type="component" value="Unassembled WGS sequence"/>
</dbReference>
<protein>
    <recommendedName>
        <fullName evidence="4">Sulfatase-modifying factor enzyme domain-containing protein</fullName>
    </recommendedName>
</protein>
<evidence type="ECO:0008006" key="4">
    <source>
        <dbReference type="Google" id="ProtNLM"/>
    </source>
</evidence>
<dbReference type="EMBL" id="DVHC01000055">
    <property type="protein sequence ID" value="HIR59487.1"/>
    <property type="molecule type" value="Genomic_DNA"/>
</dbReference>
<evidence type="ECO:0000256" key="1">
    <source>
        <dbReference type="SAM" id="Phobius"/>
    </source>
</evidence>